<comment type="caution">
    <text evidence="6">The sequence shown here is derived from an EMBL/GenBank/DDBJ whole genome shotgun (WGS) entry which is preliminary data.</text>
</comment>
<keyword evidence="3" id="KW-0808">Transferase</keyword>
<sequence>MERPAGPRPGTKGRGAVGGWAEPSAAPAGRITVISGSVGAGHDGASAELSRRLRELGYAVDCHDFLDLVGRRTGRALRRAYAMELSVAPRTWGWLLTNLEKRDRMAAAVGRSAARVASARAIQALDGPVPPRVVVSTYPLASQVLGRLRRTGALAAPVVTFLTDLSVPALWIADGVDLHLALHEVAAAQVRHRCDGRIQVCAPAVRGAFRPAVDGGTEVARTRARYGLPPTGRLALLVGGSWGVGELAEAAADVASTGLATPVTVCGHNRALRARLSRAGIGVPLGWVDEMPALIRASDVVVQNAGGLTSLEAMAADVPVITYRCLPGHGTTNARALDEAGLARWVHGPARLAEALAGVLDGEPGRRQRAAGVELFAAPSPIDSIVALADRVAPAVIPRTRTDRTRVGALR</sequence>
<keyword evidence="7" id="KW-1185">Reference proteome</keyword>
<keyword evidence="2" id="KW-0328">Glycosyltransferase</keyword>
<gene>
    <name evidence="6" type="ORF">GCM10023322_29960</name>
</gene>
<dbReference type="InterPro" id="IPR050519">
    <property type="entry name" value="Glycosyltransf_28_UgtP"/>
</dbReference>
<dbReference type="Gene3D" id="3.40.50.2000">
    <property type="entry name" value="Glycogen Phosphorylase B"/>
    <property type="match status" value="1"/>
</dbReference>
<evidence type="ECO:0000256" key="4">
    <source>
        <dbReference type="SAM" id="MobiDB-lite"/>
    </source>
</evidence>
<dbReference type="InterPro" id="IPR009695">
    <property type="entry name" value="Diacylglyc_glucosyltr_N"/>
</dbReference>
<dbReference type="PANTHER" id="PTHR43025:SF3">
    <property type="entry name" value="MONOGALACTOSYLDIACYLGLYCEROL SYNTHASE 1, CHLOROPLASTIC"/>
    <property type="match status" value="1"/>
</dbReference>
<dbReference type="PANTHER" id="PTHR43025">
    <property type="entry name" value="MONOGALACTOSYLDIACYLGLYCEROL SYNTHASE"/>
    <property type="match status" value="1"/>
</dbReference>
<evidence type="ECO:0000256" key="1">
    <source>
        <dbReference type="ARBA" id="ARBA00006962"/>
    </source>
</evidence>
<dbReference type="SUPFAM" id="SSF53756">
    <property type="entry name" value="UDP-Glycosyltransferase/glycogen phosphorylase"/>
    <property type="match status" value="1"/>
</dbReference>
<dbReference type="EMBL" id="BAABJQ010000007">
    <property type="protein sequence ID" value="GAA5185601.1"/>
    <property type="molecule type" value="Genomic_DNA"/>
</dbReference>
<feature type="domain" description="Diacylglycerol glucosyltransferase N-terminal" evidence="5">
    <location>
        <begin position="57"/>
        <end position="190"/>
    </location>
</feature>
<evidence type="ECO:0000313" key="6">
    <source>
        <dbReference type="EMBL" id="GAA5185601.1"/>
    </source>
</evidence>
<dbReference type="Pfam" id="PF13692">
    <property type="entry name" value="Glyco_trans_1_4"/>
    <property type="match status" value="1"/>
</dbReference>
<evidence type="ECO:0000256" key="3">
    <source>
        <dbReference type="ARBA" id="ARBA00022679"/>
    </source>
</evidence>
<proteinExistence type="inferred from homology"/>
<evidence type="ECO:0000259" key="5">
    <source>
        <dbReference type="Pfam" id="PF06925"/>
    </source>
</evidence>
<protein>
    <submittedName>
        <fullName evidence="6">Galactosyldiacylglycerol synthase</fullName>
    </submittedName>
</protein>
<feature type="region of interest" description="Disordered" evidence="4">
    <location>
        <begin position="1"/>
        <end position="23"/>
    </location>
</feature>
<dbReference type="Proteomes" id="UP001501570">
    <property type="component" value="Unassembled WGS sequence"/>
</dbReference>
<evidence type="ECO:0000256" key="2">
    <source>
        <dbReference type="ARBA" id="ARBA00022676"/>
    </source>
</evidence>
<organism evidence="6 7">
    <name type="scientific">Rugosimonospora acidiphila</name>
    <dbReference type="NCBI Taxonomy" id="556531"/>
    <lineage>
        <taxon>Bacteria</taxon>
        <taxon>Bacillati</taxon>
        <taxon>Actinomycetota</taxon>
        <taxon>Actinomycetes</taxon>
        <taxon>Micromonosporales</taxon>
        <taxon>Micromonosporaceae</taxon>
        <taxon>Rugosimonospora</taxon>
    </lineage>
</organism>
<name>A0ABP9RSH9_9ACTN</name>
<reference evidence="7" key="1">
    <citation type="journal article" date="2019" name="Int. J. Syst. Evol. Microbiol.">
        <title>The Global Catalogue of Microorganisms (GCM) 10K type strain sequencing project: providing services to taxonomists for standard genome sequencing and annotation.</title>
        <authorList>
            <consortium name="The Broad Institute Genomics Platform"/>
            <consortium name="The Broad Institute Genome Sequencing Center for Infectious Disease"/>
            <person name="Wu L."/>
            <person name="Ma J."/>
        </authorList>
    </citation>
    <scope>NUCLEOTIDE SEQUENCE [LARGE SCALE GENOMIC DNA]</scope>
    <source>
        <strain evidence="7">JCM 18304</strain>
    </source>
</reference>
<accession>A0ABP9RSH9</accession>
<evidence type="ECO:0000313" key="7">
    <source>
        <dbReference type="Proteomes" id="UP001501570"/>
    </source>
</evidence>
<dbReference type="Pfam" id="PF06925">
    <property type="entry name" value="MGDG_synth"/>
    <property type="match status" value="1"/>
</dbReference>
<comment type="similarity">
    <text evidence="1">Belongs to the glycosyltransferase 28 family.</text>
</comment>